<sequence>MILPNIISEEQGGFVEGKLIYENILLEQEMIQSLSAQSEAEGGLNVRKLQNTQDALTRKYGRDLEQLSPCGVGLSMLNIGEGRIFILCKLEPMTRANGKGCYTEEILQRSSFVGA</sequence>
<evidence type="ECO:0000313" key="1">
    <source>
        <dbReference type="EMBL" id="GAA0156946.1"/>
    </source>
</evidence>
<accession>A0AAV3Q135</accession>
<dbReference type="AlphaFoldDB" id="A0AAV3Q135"/>
<organism evidence="1 3">
    <name type="scientific">Lithospermum erythrorhizon</name>
    <name type="common">Purple gromwell</name>
    <name type="synonym">Lithospermum officinale var. erythrorhizon</name>
    <dbReference type="NCBI Taxonomy" id="34254"/>
    <lineage>
        <taxon>Eukaryota</taxon>
        <taxon>Viridiplantae</taxon>
        <taxon>Streptophyta</taxon>
        <taxon>Embryophyta</taxon>
        <taxon>Tracheophyta</taxon>
        <taxon>Spermatophyta</taxon>
        <taxon>Magnoliopsida</taxon>
        <taxon>eudicotyledons</taxon>
        <taxon>Gunneridae</taxon>
        <taxon>Pentapetalae</taxon>
        <taxon>asterids</taxon>
        <taxon>lamiids</taxon>
        <taxon>Boraginales</taxon>
        <taxon>Boraginaceae</taxon>
        <taxon>Boraginoideae</taxon>
        <taxon>Lithospermeae</taxon>
        <taxon>Lithospermum</taxon>
    </lineage>
</organism>
<evidence type="ECO:0000313" key="3">
    <source>
        <dbReference type="Proteomes" id="UP001454036"/>
    </source>
</evidence>
<dbReference type="Proteomes" id="UP001454036">
    <property type="component" value="Unassembled WGS sequence"/>
</dbReference>
<proteinExistence type="predicted"/>
<comment type="caution">
    <text evidence="1">The sequence shown here is derived from an EMBL/GenBank/DDBJ whole genome shotgun (WGS) entry which is preliminary data.</text>
</comment>
<dbReference type="EMBL" id="BAABME010007465">
    <property type="protein sequence ID" value="GAA0170955.1"/>
    <property type="molecule type" value="Genomic_DNA"/>
</dbReference>
<protein>
    <submittedName>
        <fullName evidence="1">Uncharacterized protein</fullName>
    </submittedName>
</protein>
<gene>
    <name evidence="2" type="ORF">LIER_25105</name>
    <name evidence="1" type="ORF">LIER_38375</name>
</gene>
<dbReference type="EMBL" id="BAABME010019363">
    <property type="protein sequence ID" value="GAA0156946.1"/>
    <property type="molecule type" value="Genomic_DNA"/>
</dbReference>
<name>A0AAV3Q135_LITER</name>
<evidence type="ECO:0000313" key="2">
    <source>
        <dbReference type="EMBL" id="GAA0170955.1"/>
    </source>
</evidence>
<reference evidence="1 3" key="1">
    <citation type="submission" date="2024-01" db="EMBL/GenBank/DDBJ databases">
        <title>The complete chloroplast genome sequence of Lithospermum erythrorhizon: insights into the phylogenetic relationship among Boraginaceae species and the maternal lineages of purple gromwells.</title>
        <authorList>
            <person name="Okada T."/>
            <person name="Watanabe K."/>
        </authorList>
    </citation>
    <scope>NUCLEOTIDE SEQUENCE [LARGE SCALE GENOMIC DNA]</scope>
</reference>
<keyword evidence="3" id="KW-1185">Reference proteome</keyword>